<proteinExistence type="predicted"/>
<dbReference type="EMBL" id="CP101185">
    <property type="protein sequence ID" value="UYV96880.1"/>
    <property type="molecule type" value="Genomic_DNA"/>
</dbReference>
<evidence type="ECO:0000313" key="2">
    <source>
        <dbReference type="Proteomes" id="UP001163293"/>
    </source>
</evidence>
<dbReference type="AlphaFoldDB" id="A0AAX3EFR8"/>
<sequence>MARRTWANGVIGGTPLDASRLNDLEDDLETALLQLARDPEALFSGYVSRDSNGVATSAQVVWPDGATGVYSATPSVQWPGATNSYTITRAGTPTLTFTQPVVTRNSDGVVTTRPAITVS</sequence>
<reference evidence="1" key="1">
    <citation type="submission" date="2022-07" db="EMBL/GenBank/DDBJ databases">
        <authorList>
            <person name="Wu T."/>
        </authorList>
    </citation>
    <scope>NUCLEOTIDE SEQUENCE</scope>
    <source>
        <strain evidence="1">SD-1</strain>
    </source>
</reference>
<dbReference type="Proteomes" id="UP001163293">
    <property type="component" value="Chromosome"/>
</dbReference>
<name>A0AAX3EFR8_PAEUR</name>
<dbReference type="RefSeq" id="WP_264398755.1">
    <property type="nucleotide sequence ID" value="NZ_CP101180.1"/>
</dbReference>
<protein>
    <submittedName>
        <fullName evidence="1">Uncharacterized protein</fullName>
    </submittedName>
</protein>
<accession>A0AAX3EFR8</accession>
<organism evidence="1 2">
    <name type="scientific">Paenarthrobacter ureafaciens</name>
    <dbReference type="NCBI Taxonomy" id="37931"/>
    <lineage>
        <taxon>Bacteria</taxon>
        <taxon>Bacillati</taxon>
        <taxon>Actinomycetota</taxon>
        <taxon>Actinomycetes</taxon>
        <taxon>Micrococcales</taxon>
        <taxon>Micrococcaceae</taxon>
        <taxon>Paenarthrobacter</taxon>
    </lineage>
</organism>
<keyword evidence="2" id="KW-1185">Reference proteome</keyword>
<evidence type="ECO:0000313" key="1">
    <source>
        <dbReference type="EMBL" id="UYV96880.1"/>
    </source>
</evidence>
<gene>
    <name evidence="1" type="ORF">NL394_17790</name>
</gene>